<accession>A0ABT8VVC2</accession>
<sequence>MNTTCSKCSSLGLQFYSKNISPAEYIEGNSNADIWIIGLNPKNEIGHIEERTKEDFEKFTPESHPYFADFKKVSNDLYENWIGKNNRIAHTDLVKCFSNSFPPEINIEGKLKKLKKTEIIKNCSEHLYKQIQNSKPKMIICNGAPVSWEMVRIFPPKKDNVDIKSLTSYKTDVKFKNGETHQFWILLSGFIGRIDDWSKRRLGKEIEEILEKEAIKF</sequence>
<protein>
    <submittedName>
        <fullName evidence="2">Uracil-DNA glycosylase family protein</fullName>
    </submittedName>
</protein>
<dbReference type="RefSeq" id="WP_302885224.1">
    <property type="nucleotide sequence ID" value="NZ_JAUMIT010000010.1"/>
</dbReference>
<gene>
    <name evidence="2" type="ORF">QVZ41_13795</name>
</gene>
<dbReference type="EMBL" id="JAUMIT010000010">
    <property type="protein sequence ID" value="MDO3695919.1"/>
    <property type="molecule type" value="Genomic_DNA"/>
</dbReference>
<evidence type="ECO:0000259" key="1">
    <source>
        <dbReference type="Pfam" id="PF03167"/>
    </source>
</evidence>
<dbReference type="Proteomes" id="UP001168642">
    <property type="component" value="Unassembled WGS sequence"/>
</dbReference>
<proteinExistence type="predicted"/>
<comment type="caution">
    <text evidence="2">The sequence shown here is derived from an EMBL/GenBank/DDBJ whole genome shotgun (WGS) entry which is preliminary data.</text>
</comment>
<organism evidence="2 3">
    <name type="scientific">Wenyingzhuangia gilva</name>
    <dbReference type="NCBI Taxonomy" id="3057677"/>
    <lineage>
        <taxon>Bacteria</taxon>
        <taxon>Pseudomonadati</taxon>
        <taxon>Bacteroidota</taxon>
        <taxon>Flavobacteriia</taxon>
        <taxon>Flavobacteriales</taxon>
        <taxon>Flavobacteriaceae</taxon>
        <taxon>Wenyingzhuangia</taxon>
    </lineage>
</organism>
<evidence type="ECO:0000313" key="2">
    <source>
        <dbReference type="EMBL" id="MDO3695919.1"/>
    </source>
</evidence>
<reference evidence="2" key="1">
    <citation type="submission" date="2023-07" db="EMBL/GenBank/DDBJ databases">
        <title>Wenyingzhuangia sp. chi5 genome sequencing and assembly.</title>
        <authorList>
            <person name="Park S."/>
        </authorList>
    </citation>
    <scope>NUCLEOTIDE SEQUENCE</scope>
    <source>
        <strain evidence="2">Chi5</strain>
    </source>
</reference>
<keyword evidence="3" id="KW-1185">Reference proteome</keyword>
<name>A0ABT8VVC2_9FLAO</name>
<feature type="domain" description="Uracil-DNA glycosylase-like" evidence="1">
    <location>
        <begin position="27"/>
        <end position="146"/>
    </location>
</feature>
<dbReference type="InterPro" id="IPR005122">
    <property type="entry name" value="Uracil-DNA_glycosylase-like"/>
</dbReference>
<evidence type="ECO:0000313" key="3">
    <source>
        <dbReference type="Proteomes" id="UP001168642"/>
    </source>
</evidence>
<dbReference type="Gene3D" id="3.40.470.10">
    <property type="entry name" value="Uracil-DNA glycosylase-like domain"/>
    <property type="match status" value="1"/>
</dbReference>
<dbReference type="Pfam" id="PF03167">
    <property type="entry name" value="UDG"/>
    <property type="match status" value="1"/>
</dbReference>
<dbReference type="InterPro" id="IPR036895">
    <property type="entry name" value="Uracil-DNA_glycosylase-like_sf"/>
</dbReference>